<dbReference type="PANTHER" id="PTHR45023">
    <property type="match status" value="1"/>
</dbReference>
<sequence length="228" mass="25270">MGSSNENGGAWSMIEDVSLCEAWVEVSHCPVTGNEIKFSHMWKKIHQAFCERAIGSTRTEMALSSRWKVLNKKLGKWRNALAKAIDNQRSGENLSNEIIQAQMWFGATGQGKKSFNHTHCWEVVKTCKRFQIIPTGPTGFASKRFVDAQNGPATIESNLVIRGARSSAGKRAEALGEMGWEVKVGALHKVPMWDFVQAVVVATRVLEIRRSCLGASRFDAGSARFIMV</sequence>
<evidence type="ECO:0000313" key="2">
    <source>
        <dbReference type="Proteomes" id="UP001054821"/>
    </source>
</evidence>
<gene>
    <name evidence="1" type="ORF">L3X38_039656</name>
</gene>
<proteinExistence type="predicted"/>
<comment type="caution">
    <text evidence="1">The sequence shown here is derived from an EMBL/GenBank/DDBJ whole genome shotgun (WGS) entry which is preliminary data.</text>
</comment>
<protein>
    <recommendedName>
        <fullName evidence="3">Nucleotide-diphospho-sugar transferases superfamily protein</fullName>
    </recommendedName>
</protein>
<accession>A0AAD4V8K6</accession>
<evidence type="ECO:0000313" key="1">
    <source>
        <dbReference type="EMBL" id="KAI5319948.1"/>
    </source>
</evidence>
<dbReference type="EMBL" id="JAJFAZ020000007">
    <property type="protein sequence ID" value="KAI5319948.1"/>
    <property type="molecule type" value="Genomic_DNA"/>
</dbReference>
<dbReference type="Proteomes" id="UP001054821">
    <property type="component" value="Chromosome 7"/>
</dbReference>
<organism evidence="1 2">
    <name type="scientific">Prunus dulcis</name>
    <name type="common">Almond</name>
    <name type="synonym">Amygdalus dulcis</name>
    <dbReference type="NCBI Taxonomy" id="3755"/>
    <lineage>
        <taxon>Eukaryota</taxon>
        <taxon>Viridiplantae</taxon>
        <taxon>Streptophyta</taxon>
        <taxon>Embryophyta</taxon>
        <taxon>Tracheophyta</taxon>
        <taxon>Spermatophyta</taxon>
        <taxon>Magnoliopsida</taxon>
        <taxon>eudicotyledons</taxon>
        <taxon>Gunneridae</taxon>
        <taxon>Pentapetalae</taxon>
        <taxon>rosids</taxon>
        <taxon>fabids</taxon>
        <taxon>Rosales</taxon>
        <taxon>Rosaceae</taxon>
        <taxon>Amygdaloideae</taxon>
        <taxon>Amygdaleae</taxon>
        <taxon>Prunus</taxon>
    </lineage>
</organism>
<dbReference type="AlphaFoldDB" id="A0AAD4V8K6"/>
<dbReference type="PANTHER" id="PTHR45023:SF4">
    <property type="entry name" value="GLYCINE-RICH PROTEIN-RELATED"/>
    <property type="match status" value="1"/>
</dbReference>
<evidence type="ECO:0008006" key="3">
    <source>
        <dbReference type="Google" id="ProtNLM"/>
    </source>
</evidence>
<keyword evidence="2" id="KW-1185">Reference proteome</keyword>
<name>A0AAD4V8K6_PRUDU</name>
<reference evidence="1 2" key="1">
    <citation type="journal article" date="2022" name="G3 (Bethesda)">
        <title>Whole-genome sequence and methylome profiling of the almond [Prunus dulcis (Mill.) D.A. Webb] cultivar 'Nonpareil'.</title>
        <authorList>
            <person name="D'Amico-Willman K.M."/>
            <person name="Ouma W.Z."/>
            <person name="Meulia T."/>
            <person name="Sideli G.M."/>
            <person name="Gradziel T.M."/>
            <person name="Fresnedo-Ramirez J."/>
        </authorList>
    </citation>
    <scope>NUCLEOTIDE SEQUENCE [LARGE SCALE GENOMIC DNA]</scope>
    <source>
        <strain evidence="1">Clone GOH B32 T37-40</strain>
    </source>
</reference>